<dbReference type="Pfam" id="PF00583">
    <property type="entry name" value="Acetyltransf_1"/>
    <property type="match status" value="1"/>
</dbReference>
<dbReference type="PANTHER" id="PTHR43800:SF1">
    <property type="entry name" value="PEPTIDYL-LYSINE N-ACETYLTRANSFERASE YJAB"/>
    <property type="match status" value="1"/>
</dbReference>
<dbReference type="InterPro" id="IPR016181">
    <property type="entry name" value="Acyl_CoA_acyltransferase"/>
</dbReference>
<dbReference type="PANTHER" id="PTHR43800">
    <property type="entry name" value="PEPTIDYL-LYSINE N-ACETYLTRANSFERASE YJAB"/>
    <property type="match status" value="1"/>
</dbReference>
<evidence type="ECO:0000313" key="5">
    <source>
        <dbReference type="Proteomes" id="UP000070620"/>
    </source>
</evidence>
<dbReference type="PROSITE" id="PS51186">
    <property type="entry name" value="GNAT"/>
    <property type="match status" value="1"/>
</dbReference>
<accession>A0A136PQB5</accession>
<proteinExistence type="predicted"/>
<dbReference type="CDD" id="cd04301">
    <property type="entry name" value="NAT_SF"/>
    <property type="match status" value="1"/>
</dbReference>
<dbReference type="EMBL" id="LRQV01000064">
    <property type="protein sequence ID" value="KXK60632.1"/>
    <property type="molecule type" value="Genomic_DNA"/>
</dbReference>
<evidence type="ECO:0000259" key="3">
    <source>
        <dbReference type="PROSITE" id="PS51186"/>
    </source>
</evidence>
<protein>
    <submittedName>
        <fullName evidence="4">GCN5 family acetyltransferase</fullName>
    </submittedName>
</protein>
<reference evidence="4 5" key="1">
    <citation type="submission" date="2016-01" db="EMBL/GenBank/DDBJ databases">
        <title>Whole genome sequence and analysis of Micromonospora rosaria DSM 803, which can produce antibacterial substance rosamicin.</title>
        <authorList>
            <person name="Yang H."/>
            <person name="He X."/>
            <person name="Zhu D."/>
        </authorList>
    </citation>
    <scope>NUCLEOTIDE SEQUENCE [LARGE SCALE GENOMIC DNA]</scope>
    <source>
        <strain evidence="4 5">DSM 803</strain>
    </source>
</reference>
<keyword evidence="2" id="KW-0012">Acyltransferase</keyword>
<sequence>MRVRGVRWGELPGLRDIERAAGECFRDVGMPEIADDEPLPLDVLAGYHRAGRAWVAVDPADQPVGYLLADVVDGNLHVEQVSVHPRWARRGLGRRLLDHLAARARTDGVPALTLTTFADVPWNAPYYARCGFRVLDDRDLTPGLRAIRRREAAHGLDRWPRVGMRRDLDDAADPAHRPDAG</sequence>
<feature type="domain" description="N-acetyltransferase" evidence="3">
    <location>
        <begin position="1"/>
        <end position="151"/>
    </location>
</feature>
<dbReference type="Proteomes" id="UP000070620">
    <property type="component" value="Unassembled WGS sequence"/>
</dbReference>
<evidence type="ECO:0000256" key="2">
    <source>
        <dbReference type="ARBA" id="ARBA00023315"/>
    </source>
</evidence>
<organism evidence="4 5">
    <name type="scientific">Micromonospora rosaria</name>
    <dbReference type="NCBI Taxonomy" id="47874"/>
    <lineage>
        <taxon>Bacteria</taxon>
        <taxon>Bacillati</taxon>
        <taxon>Actinomycetota</taxon>
        <taxon>Actinomycetes</taxon>
        <taxon>Micromonosporales</taxon>
        <taxon>Micromonosporaceae</taxon>
        <taxon>Micromonospora</taxon>
    </lineage>
</organism>
<gene>
    <name evidence="4" type="ORF">AWW66_17895</name>
</gene>
<evidence type="ECO:0000313" key="4">
    <source>
        <dbReference type="EMBL" id="KXK60632.1"/>
    </source>
</evidence>
<keyword evidence="5" id="KW-1185">Reference proteome</keyword>
<keyword evidence="1 4" id="KW-0808">Transferase</keyword>
<name>A0A136PQB5_9ACTN</name>
<dbReference type="Gene3D" id="3.40.630.30">
    <property type="match status" value="1"/>
</dbReference>
<evidence type="ECO:0000256" key="1">
    <source>
        <dbReference type="ARBA" id="ARBA00022679"/>
    </source>
</evidence>
<dbReference type="AlphaFoldDB" id="A0A136PQB5"/>
<dbReference type="SUPFAM" id="SSF55729">
    <property type="entry name" value="Acyl-CoA N-acyltransferases (Nat)"/>
    <property type="match status" value="1"/>
</dbReference>
<comment type="caution">
    <text evidence="4">The sequence shown here is derived from an EMBL/GenBank/DDBJ whole genome shotgun (WGS) entry which is preliminary data.</text>
</comment>
<dbReference type="InterPro" id="IPR000182">
    <property type="entry name" value="GNAT_dom"/>
</dbReference>
<dbReference type="GO" id="GO:0016747">
    <property type="term" value="F:acyltransferase activity, transferring groups other than amino-acyl groups"/>
    <property type="evidence" value="ECO:0007669"/>
    <property type="project" value="InterPro"/>
</dbReference>
<dbReference type="RefSeq" id="WP_067367511.1">
    <property type="nucleotide sequence ID" value="NZ_JBIUBN010000004.1"/>
</dbReference>